<organism evidence="2 3">
    <name type="scientific">Gaoshiqia sediminis</name>
    <dbReference type="NCBI Taxonomy" id="2986998"/>
    <lineage>
        <taxon>Bacteria</taxon>
        <taxon>Pseudomonadati</taxon>
        <taxon>Bacteroidota</taxon>
        <taxon>Bacteroidia</taxon>
        <taxon>Marinilabiliales</taxon>
        <taxon>Prolixibacteraceae</taxon>
        <taxon>Gaoshiqia</taxon>
    </lineage>
</organism>
<dbReference type="InterPro" id="IPR036105">
    <property type="entry name" value="DiNase_FeMo-co_biosyn_sf"/>
</dbReference>
<dbReference type="CDD" id="cd00851">
    <property type="entry name" value="MTH1175"/>
    <property type="match status" value="1"/>
</dbReference>
<feature type="domain" description="Dinitrogenase iron-molybdenum cofactor biosynthesis" evidence="1">
    <location>
        <begin position="10"/>
        <end position="98"/>
    </location>
</feature>
<comment type="caution">
    <text evidence="2">The sequence shown here is derived from an EMBL/GenBank/DDBJ whole genome shotgun (WGS) entry which is preliminary data.</text>
</comment>
<evidence type="ECO:0000259" key="1">
    <source>
        <dbReference type="Pfam" id="PF02579"/>
    </source>
</evidence>
<dbReference type="Pfam" id="PF02579">
    <property type="entry name" value="Nitro_FeMo-Co"/>
    <property type="match status" value="1"/>
</dbReference>
<protein>
    <submittedName>
        <fullName evidence="2">NifB/NifX family molybdenum-iron cluster-binding protein</fullName>
    </submittedName>
</protein>
<dbReference type="InterPro" id="IPR033913">
    <property type="entry name" value="MTH1175_dom"/>
</dbReference>
<proteinExistence type="predicted"/>
<sequence>MKKFAIPLENGRLCSHFGHCQQFAIIETMDGKITVQNLVTPPPHEPGLLPQWLSEHGVTHVIAGGIGQKAINLFNGQNIQVTVGAQPKQPAELVEDWLTNSLVSGANACDH</sequence>
<dbReference type="PANTHER" id="PTHR42983:SF1">
    <property type="entry name" value="IRON-MOLYBDENUM PROTEIN"/>
    <property type="match status" value="1"/>
</dbReference>
<dbReference type="AlphaFoldDB" id="A0AA41Y920"/>
<evidence type="ECO:0000313" key="2">
    <source>
        <dbReference type="EMBL" id="MCW0484329.1"/>
    </source>
</evidence>
<evidence type="ECO:0000313" key="3">
    <source>
        <dbReference type="Proteomes" id="UP001163821"/>
    </source>
</evidence>
<dbReference type="PANTHER" id="PTHR42983">
    <property type="entry name" value="DINITROGENASE IRON-MOLYBDENUM COFACTOR PROTEIN-RELATED"/>
    <property type="match status" value="1"/>
</dbReference>
<dbReference type="Proteomes" id="UP001163821">
    <property type="component" value="Unassembled WGS sequence"/>
</dbReference>
<accession>A0AA41Y920</accession>
<keyword evidence="3" id="KW-1185">Reference proteome</keyword>
<dbReference type="SUPFAM" id="SSF53146">
    <property type="entry name" value="Nitrogenase accessory factor-like"/>
    <property type="match status" value="1"/>
</dbReference>
<dbReference type="RefSeq" id="WP_282592922.1">
    <property type="nucleotide sequence ID" value="NZ_JAPAAF010000034.1"/>
</dbReference>
<dbReference type="Gene3D" id="3.30.420.130">
    <property type="entry name" value="Dinitrogenase iron-molybdenum cofactor biosynthesis domain"/>
    <property type="match status" value="1"/>
</dbReference>
<gene>
    <name evidence="2" type="ORF">N2K84_16430</name>
</gene>
<dbReference type="EMBL" id="JAPAAF010000034">
    <property type="protein sequence ID" value="MCW0484329.1"/>
    <property type="molecule type" value="Genomic_DNA"/>
</dbReference>
<name>A0AA41Y920_9BACT</name>
<dbReference type="InterPro" id="IPR003731">
    <property type="entry name" value="Di-Nase_FeMo-co_biosynth"/>
</dbReference>
<reference evidence="2" key="1">
    <citation type="submission" date="2022-10" db="EMBL/GenBank/DDBJ databases">
        <title>Gaoshiqiia sediminis gen. nov., sp. nov., isolated from coastal sediment.</title>
        <authorList>
            <person name="Yu W.X."/>
            <person name="Mu D.S."/>
            <person name="Du J.Z."/>
            <person name="Liang Y.Q."/>
        </authorList>
    </citation>
    <scope>NUCLEOTIDE SEQUENCE</scope>
    <source>
        <strain evidence="2">A06</strain>
    </source>
</reference>